<protein>
    <submittedName>
        <fullName evidence="1">Uncharacterized protein</fullName>
    </submittedName>
</protein>
<feature type="non-terminal residue" evidence="1">
    <location>
        <position position="98"/>
    </location>
</feature>
<comment type="caution">
    <text evidence="1">The sequence shown here is derived from an EMBL/GenBank/DDBJ whole genome shotgun (WGS) entry which is preliminary data.</text>
</comment>
<name>A0ABT2H9N3_9MICO</name>
<proteinExistence type="predicted"/>
<sequence length="98" mass="11106">MSERVLAAIVGSPTPKEELEGSMEVLERETLRIRREQEKKILKPSYQELVARNNAKGKTVRKTQVTIPTQTVLKTVYVRKVVKEATIDRPAEYALVAV</sequence>
<dbReference type="Proteomes" id="UP001165586">
    <property type="component" value="Unassembled WGS sequence"/>
</dbReference>
<gene>
    <name evidence="1" type="ORF">N1032_23325</name>
</gene>
<organism evidence="1 2">
    <name type="scientific">Herbiconiux daphne</name>
    <dbReference type="NCBI Taxonomy" id="2970914"/>
    <lineage>
        <taxon>Bacteria</taxon>
        <taxon>Bacillati</taxon>
        <taxon>Actinomycetota</taxon>
        <taxon>Actinomycetes</taxon>
        <taxon>Micrococcales</taxon>
        <taxon>Microbacteriaceae</taxon>
        <taxon>Herbiconiux</taxon>
    </lineage>
</organism>
<dbReference type="EMBL" id="JANLCJ010000104">
    <property type="protein sequence ID" value="MCS5736665.1"/>
    <property type="molecule type" value="Genomic_DNA"/>
</dbReference>
<reference evidence="1" key="1">
    <citation type="submission" date="2022-08" db="EMBL/GenBank/DDBJ databases">
        <authorList>
            <person name="Deng Y."/>
            <person name="Han X.-F."/>
            <person name="Zhang Y.-Q."/>
        </authorList>
    </citation>
    <scope>NUCLEOTIDE SEQUENCE</scope>
    <source>
        <strain evidence="1">CPCC 203386</strain>
    </source>
</reference>
<keyword evidence="2" id="KW-1185">Reference proteome</keyword>
<evidence type="ECO:0000313" key="1">
    <source>
        <dbReference type="EMBL" id="MCS5736665.1"/>
    </source>
</evidence>
<accession>A0ABT2H9N3</accession>
<dbReference type="RefSeq" id="WP_259542730.1">
    <property type="nucleotide sequence ID" value="NZ_JANLCJ010000104.1"/>
</dbReference>
<evidence type="ECO:0000313" key="2">
    <source>
        <dbReference type="Proteomes" id="UP001165586"/>
    </source>
</evidence>